<dbReference type="InterPro" id="IPR001810">
    <property type="entry name" value="F-box_dom"/>
</dbReference>
<dbReference type="PANTHER" id="PTHR31900">
    <property type="entry name" value="F-BOX/RNI SUPERFAMILY PROTEIN-RELATED"/>
    <property type="match status" value="1"/>
</dbReference>
<reference evidence="3" key="1">
    <citation type="submission" date="2025-08" db="UniProtKB">
        <authorList>
            <consortium name="RefSeq"/>
        </authorList>
    </citation>
    <scope>IDENTIFICATION</scope>
    <source>
        <tissue evidence="3">Fruit stalk</tissue>
    </source>
</reference>
<dbReference type="Proteomes" id="UP000515121">
    <property type="component" value="Unplaced"/>
</dbReference>
<organism evidence="2 3">
    <name type="scientific">Durio zibethinus</name>
    <name type="common">Durian</name>
    <dbReference type="NCBI Taxonomy" id="66656"/>
    <lineage>
        <taxon>Eukaryota</taxon>
        <taxon>Viridiplantae</taxon>
        <taxon>Streptophyta</taxon>
        <taxon>Embryophyta</taxon>
        <taxon>Tracheophyta</taxon>
        <taxon>Spermatophyta</taxon>
        <taxon>Magnoliopsida</taxon>
        <taxon>eudicotyledons</taxon>
        <taxon>Gunneridae</taxon>
        <taxon>Pentapetalae</taxon>
        <taxon>rosids</taxon>
        <taxon>malvids</taxon>
        <taxon>Malvales</taxon>
        <taxon>Malvaceae</taxon>
        <taxon>Helicteroideae</taxon>
        <taxon>Durio</taxon>
    </lineage>
</organism>
<dbReference type="RefSeq" id="XP_022737318.1">
    <property type="nucleotide sequence ID" value="XM_022881583.1"/>
</dbReference>
<dbReference type="AlphaFoldDB" id="A0A6P5YA33"/>
<evidence type="ECO:0000313" key="2">
    <source>
        <dbReference type="Proteomes" id="UP000515121"/>
    </source>
</evidence>
<dbReference type="KEGG" id="dzi:111290260"/>
<gene>
    <name evidence="3" type="primary">LOC111290260</name>
</gene>
<proteinExistence type="predicted"/>
<dbReference type="PANTHER" id="PTHR31900:SF34">
    <property type="entry name" value="EMB|CAB62440.1-RELATED"/>
    <property type="match status" value="1"/>
</dbReference>
<dbReference type="SUPFAM" id="SSF81383">
    <property type="entry name" value="F-box domain"/>
    <property type="match status" value="1"/>
</dbReference>
<dbReference type="InterPro" id="IPR036047">
    <property type="entry name" value="F-box-like_dom_sf"/>
</dbReference>
<dbReference type="GeneID" id="111290260"/>
<keyword evidence="2" id="KW-1185">Reference proteome</keyword>
<sequence>MATAAATGSMKIITRPNEEESIDRISSLPDDILRHILSFLSSHYSIPTSILSKTFRYIWRILRVKSISSVGGNTLNKLLSGCPWFEIFHIEDCLLKSSRRRPTREVAIKKLYLEYQLTLKPRGCRIQGDSYCANRVLSLASASIDVIKYYNLYTSDTNLTFHLLKAISIMVKQLENESYDYPPILQNLTHLVVKVNDHKYASKALHFLLEHSPNLISLVLGKPFPRKYLCNDMWNLPPIVSKYLETVQIMGS</sequence>
<name>A0A6P5YA33_DURZI</name>
<dbReference type="Pfam" id="PF00646">
    <property type="entry name" value="F-box"/>
    <property type="match status" value="1"/>
</dbReference>
<protein>
    <submittedName>
        <fullName evidence="3">F-box/FBD/LRR-repeat protein At5g52460</fullName>
    </submittedName>
</protein>
<dbReference type="InterPro" id="IPR050232">
    <property type="entry name" value="FBL13/AtMIF1-like"/>
</dbReference>
<dbReference type="OrthoDB" id="594804at2759"/>
<evidence type="ECO:0000313" key="3">
    <source>
        <dbReference type="RefSeq" id="XP_022737318.1"/>
    </source>
</evidence>
<accession>A0A6P5YA33</accession>
<feature type="domain" description="F-box" evidence="1">
    <location>
        <begin position="25"/>
        <end position="65"/>
    </location>
</feature>
<evidence type="ECO:0000259" key="1">
    <source>
        <dbReference type="Pfam" id="PF00646"/>
    </source>
</evidence>